<feature type="chain" id="PRO_5020552174" description="AgmX/PglI C-terminal domain-containing protein" evidence="2">
    <location>
        <begin position="32"/>
        <end position="177"/>
    </location>
</feature>
<evidence type="ECO:0000256" key="1">
    <source>
        <dbReference type="SAM" id="MobiDB-lite"/>
    </source>
</evidence>
<sequence>MALRTSTSHLTLGLLTSLLLVACGGAQPKQAGDDSTWEKPPAKATDESSAKGEPPSGDTGEDTKWTGSSEPAKLNEDQIKQMEIALKRGQSKAANCATVVENGPTGEGPVSVTFDGKIGKITDVEVGAPFAGTPVEQCIKRSFIGEYCLPFDGDPKVVKYTVNLPAKAAPATPPKKK</sequence>
<keyword evidence="4" id="KW-1185">Reference proteome</keyword>
<organism evidence="3 4">
    <name type="scientific">Polyangium fumosum</name>
    <dbReference type="NCBI Taxonomy" id="889272"/>
    <lineage>
        <taxon>Bacteria</taxon>
        <taxon>Pseudomonadati</taxon>
        <taxon>Myxococcota</taxon>
        <taxon>Polyangia</taxon>
        <taxon>Polyangiales</taxon>
        <taxon>Polyangiaceae</taxon>
        <taxon>Polyangium</taxon>
    </lineage>
</organism>
<protein>
    <recommendedName>
        <fullName evidence="5">AgmX/PglI C-terminal domain-containing protein</fullName>
    </recommendedName>
</protein>
<evidence type="ECO:0000313" key="4">
    <source>
        <dbReference type="Proteomes" id="UP000309215"/>
    </source>
</evidence>
<feature type="region of interest" description="Disordered" evidence="1">
    <location>
        <begin position="26"/>
        <end position="76"/>
    </location>
</feature>
<dbReference type="OrthoDB" id="5513356at2"/>
<feature type="compositionally biased region" description="Basic and acidic residues" evidence="1">
    <location>
        <begin position="36"/>
        <end position="50"/>
    </location>
</feature>
<evidence type="ECO:0000256" key="2">
    <source>
        <dbReference type="SAM" id="SignalP"/>
    </source>
</evidence>
<proteinExistence type="predicted"/>
<accession>A0A4U1JC25</accession>
<dbReference type="RefSeq" id="WP_136930294.1">
    <property type="nucleotide sequence ID" value="NZ_SSMQ01000017.1"/>
</dbReference>
<dbReference type="Proteomes" id="UP000309215">
    <property type="component" value="Unassembled WGS sequence"/>
</dbReference>
<name>A0A4U1JC25_9BACT</name>
<keyword evidence="2" id="KW-0732">Signal</keyword>
<evidence type="ECO:0000313" key="3">
    <source>
        <dbReference type="EMBL" id="TKD07378.1"/>
    </source>
</evidence>
<feature type="signal peptide" evidence="2">
    <location>
        <begin position="1"/>
        <end position="31"/>
    </location>
</feature>
<evidence type="ECO:0008006" key="5">
    <source>
        <dbReference type="Google" id="ProtNLM"/>
    </source>
</evidence>
<dbReference type="PROSITE" id="PS51257">
    <property type="entry name" value="PROKAR_LIPOPROTEIN"/>
    <property type="match status" value="1"/>
</dbReference>
<dbReference type="AlphaFoldDB" id="A0A4U1JC25"/>
<dbReference type="EMBL" id="SSMQ01000017">
    <property type="protein sequence ID" value="TKD07378.1"/>
    <property type="molecule type" value="Genomic_DNA"/>
</dbReference>
<gene>
    <name evidence="3" type="ORF">E8A74_18200</name>
</gene>
<reference evidence="3 4" key="1">
    <citation type="submission" date="2019-04" db="EMBL/GenBank/DDBJ databases">
        <authorList>
            <person name="Li Y."/>
            <person name="Wang J."/>
        </authorList>
    </citation>
    <scope>NUCLEOTIDE SEQUENCE [LARGE SCALE GENOMIC DNA]</scope>
    <source>
        <strain evidence="3 4">DSM 14668</strain>
    </source>
</reference>
<comment type="caution">
    <text evidence="3">The sequence shown here is derived from an EMBL/GenBank/DDBJ whole genome shotgun (WGS) entry which is preliminary data.</text>
</comment>